<feature type="signal peptide" evidence="1">
    <location>
        <begin position="1"/>
        <end position="21"/>
    </location>
</feature>
<organism evidence="3 4">
    <name type="scientific">Shewanella insulae</name>
    <dbReference type="NCBI Taxonomy" id="2681496"/>
    <lineage>
        <taxon>Bacteria</taxon>
        <taxon>Pseudomonadati</taxon>
        <taxon>Pseudomonadota</taxon>
        <taxon>Gammaproteobacteria</taxon>
        <taxon>Alteromonadales</taxon>
        <taxon>Shewanellaceae</taxon>
        <taxon>Shewanella</taxon>
    </lineage>
</organism>
<evidence type="ECO:0000256" key="1">
    <source>
        <dbReference type="SAM" id="SignalP"/>
    </source>
</evidence>
<evidence type="ECO:0000313" key="4">
    <source>
        <dbReference type="Proteomes" id="UP000474778"/>
    </source>
</evidence>
<accession>A0A6L7HVT1</accession>
<keyword evidence="4" id="KW-1185">Reference proteome</keyword>
<dbReference type="SMART" id="SM00278">
    <property type="entry name" value="HhH1"/>
    <property type="match status" value="2"/>
</dbReference>
<proteinExistence type="predicted"/>
<dbReference type="PANTHER" id="PTHR21180:SF32">
    <property type="entry name" value="ENDONUCLEASE_EXONUCLEASE_PHOSPHATASE FAMILY DOMAIN-CONTAINING PROTEIN 1"/>
    <property type="match status" value="1"/>
</dbReference>
<keyword evidence="1" id="KW-0732">Signal</keyword>
<dbReference type="AlphaFoldDB" id="A0A6L7HVT1"/>
<dbReference type="InterPro" id="IPR051675">
    <property type="entry name" value="Endo/Exo/Phosphatase_dom_1"/>
</dbReference>
<sequence length="99" mass="10419">MKNLVLAALVAASFSLVPALAAEQVSIPADTAQASLTQVNINTATAQELTKLKGIGDVKASAIVEYRDAHGKFNTIEELTKVKGIGPKVLEQNKTMLSL</sequence>
<dbReference type="SUPFAM" id="SSF47781">
    <property type="entry name" value="RuvA domain 2-like"/>
    <property type="match status" value="1"/>
</dbReference>
<feature type="chain" id="PRO_5026970584" evidence="1">
    <location>
        <begin position="22"/>
        <end position="99"/>
    </location>
</feature>
<protein>
    <submittedName>
        <fullName evidence="3">Helix-hairpin-helix domain-containing protein</fullName>
    </submittedName>
</protein>
<dbReference type="InterPro" id="IPR004509">
    <property type="entry name" value="Competence_ComEA_HhH"/>
</dbReference>
<dbReference type="GO" id="GO:0006281">
    <property type="term" value="P:DNA repair"/>
    <property type="evidence" value="ECO:0007669"/>
    <property type="project" value="InterPro"/>
</dbReference>
<dbReference type="Proteomes" id="UP000474778">
    <property type="component" value="Unassembled WGS sequence"/>
</dbReference>
<dbReference type="GO" id="GO:0015628">
    <property type="term" value="P:protein secretion by the type II secretion system"/>
    <property type="evidence" value="ECO:0007669"/>
    <property type="project" value="TreeGrafter"/>
</dbReference>
<dbReference type="Pfam" id="PF12836">
    <property type="entry name" value="HHH_3"/>
    <property type="match status" value="1"/>
</dbReference>
<evidence type="ECO:0000259" key="2">
    <source>
        <dbReference type="SMART" id="SM00278"/>
    </source>
</evidence>
<feature type="domain" description="Helix-hairpin-helix DNA-binding motif class 1" evidence="2">
    <location>
        <begin position="47"/>
        <end position="66"/>
    </location>
</feature>
<dbReference type="InterPro" id="IPR010994">
    <property type="entry name" value="RuvA_2-like"/>
</dbReference>
<dbReference type="GO" id="GO:0003677">
    <property type="term" value="F:DNA binding"/>
    <property type="evidence" value="ECO:0007669"/>
    <property type="project" value="InterPro"/>
</dbReference>
<name>A0A6L7HVT1_9GAMM</name>
<dbReference type="NCBIfam" id="TIGR00426">
    <property type="entry name" value="competence protein ComEA helix-hairpin-helix repeat region"/>
    <property type="match status" value="1"/>
</dbReference>
<feature type="domain" description="Helix-hairpin-helix DNA-binding motif class 1" evidence="2">
    <location>
        <begin position="77"/>
        <end position="96"/>
    </location>
</feature>
<evidence type="ECO:0000313" key="3">
    <source>
        <dbReference type="EMBL" id="MXR68426.1"/>
    </source>
</evidence>
<reference evidence="3 4" key="1">
    <citation type="submission" date="2019-12" db="EMBL/GenBank/DDBJ databases">
        <title>Shewanella insulae sp. nov., isolated from a tidal flat.</title>
        <authorList>
            <person name="Yoon J.-H."/>
        </authorList>
    </citation>
    <scope>NUCLEOTIDE SEQUENCE [LARGE SCALE GENOMIC DNA]</scope>
    <source>
        <strain evidence="3 4">JBTF-M18</strain>
    </source>
</reference>
<gene>
    <name evidence="3" type="ORF">GNT65_07020</name>
</gene>
<comment type="caution">
    <text evidence="3">The sequence shown here is derived from an EMBL/GenBank/DDBJ whole genome shotgun (WGS) entry which is preliminary data.</text>
</comment>
<dbReference type="InterPro" id="IPR003583">
    <property type="entry name" value="Hlx-hairpin-Hlx_DNA-bd_motif"/>
</dbReference>
<dbReference type="PANTHER" id="PTHR21180">
    <property type="entry name" value="ENDONUCLEASE/EXONUCLEASE/PHOSPHATASE FAMILY DOMAIN-CONTAINING PROTEIN 1"/>
    <property type="match status" value="1"/>
</dbReference>
<dbReference type="EMBL" id="WRPA01000004">
    <property type="protein sequence ID" value="MXR68426.1"/>
    <property type="molecule type" value="Genomic_DNA"/>
</dbReference>
<dbReference type="RefSeq" id="WP_160794674.1">
    <property type="nucleotide sequence ID" value="NZ_CANMWR010000002.1"/>
</dbReference>
<dbReference type="Gene3D" id="1.10.150.280">
    <property type="entry name" value="AF1531-like domain"/>
    <property type="match status" value="1"/>
</dbReference>
<dbReference type="GO" id="GO:0015627">
    <property type="term" value="C:type II protein secretion system complex"/>
    <property type="evidence" value="ECO:0007669"/>
    <property type="project" value="TreeGrafter"/>
</dbReference>